<keyword evidence="3 7" id="KW-0812">Transmembrane</keyword>
<proteinExistence type="inferred from homology"/>
<dbReference type="AlphaFoldDB" id="A0A830B618"/>
<evidence type="ECO:0000256" key="1">
    <source>
        <dbReference type="ARBA" id="ARBA00004141"/>
    </source>
</evidence>
<feature type="domain" description="Cationic amino acid transporter C-terminal" evidence="8">
    <location>
        <begin position="191"/>
        <end position="241"/>
    </location>
</feature>
<dbReference type="PANTHER" id="PTHR43243">
    <property type="entry name" value="INNER MEMBRANE TRANSPORTER YGJI-RELATED"/>
    <property type="match status" value="1"/>
</dbReference>
<evidence type="ECO:0000256" key="6">
    <source>
        <dbReference type="SAM" id="MobiDB-lite"/>
    </source>
</evidence>
<organism evidence="9 10">
    <name type="scientific">Phtheirospermum japonicum</name>
    <dbReference type="NCBI Taxonomy" id="374723"/>
    <lineage>
        <taxon>Eukaryota</taxon>
        <taxon>Viridiplantae</taxon>
        <taxon>Streptophyta</taxon>
        <taxon>Embryophyta</taxon>
        <taxon>Tracheophyta</taxon>
        <taxon>Spermatophyta</taxon>
        <taxon>Magnoliopsida</taxon>
        <taxon>eudicotyledons</taxon>
        <taxon>Gunneridae</taxon>
        <taxon>Pentapetalae</taxon>
        <taxon>asterids</taxon>
        <taxon>lamiids</taxon>
        <taxon>Lamiales</taxon>
        <taxon>Orobanchaceae</taxon>
        <taxon>Orobanchaceae incertae sedis</taxon>
        <taxon>Phtheirospermum</taxon>
    </lineage>
</organism>
<accession>A0A830B618</accession>
<evidence type="ECO:0000256" key="5">
    <source>
        <dbReference type="ARBA" id="ARBA00023136"/>
    </source>
</evidence>
<feature type="transmembrane region" description="Helical" evidence="7">
    <location>
        <begin position="218"/>
        <end position="238"/>
    </location>
</feature>
<keyword evidence="5 7" id="KW-0472">Membrane</keyword>
<dbReference type="GO" id="GO:0005886">
    <property type="term" value="C:plasma membrane"/>
    <property type="evidence" value="ECO:0007669"/>
    <property type="project" value="TreeGrafter"/>
</dbReference>
<feature type="transmembrane region" description="Helical" evidence="7">
    <location>
        <begin position="74"/>
        <end position="92"/>
    </location>
</feature>
<reference evidence="9" key="1">
    <citation type="submission" date="2020-07" db="EMBL/GenBank/DDBJ databases">
        <title>Ethylene signaling mediates host invasion by parasitic plants.</title>
        <authorList>
            <person name="Yoshida S."/>
        </authorList>
    </citation>
    <scope>NUCLEOTIDE SEQUENCE</scope>
    <source>
        <strain evidence="9">Okayama</strain>
    </source>
</reference>
<dbReference type="Pfam" id="PF13520">
    <property type="entry name" value="AA_permease_2"/>
    <property type="match status" value="1"/>
</dbReference>
<feature type="transmembrane region" description="Helical" evidence="7">
    <location>
        <begin position="136"/>
        <end position="155"/>
    </location>
</feature>
<feature type="region of interest" description="Disordered" evidence="6">
    <location>
        <begin position="389"/>
        <end position="412"/>
    </location>
</feature>
<protein>
    <submittedName>
        <fullName evidence="9">Cationic amino acid transporter 1</fullName>
    </submittedName>
</protein>
<evidence type="ECO:0000313" key="10">
    <source>
        <dbReference type="Proteomes" id="UP000653305"/>
    </source>
</evidence>
<evidence type="ECO:0000313" key="9">
    <source>
        <dbReference type="EMBL" id="GFP81192.1"/>
    </source>
</evidence>
<dbReference type="Gene3D" id="1.20.1740.10">
    <property type="entry name" value="Amino acid/polyamine transporter I"/>
    <property type="match status" value="1"/>
</dbReference>
<dbReference type="GO" id="GO:0005313">
    <property type="term" value="F:L-glutamate transmembrane transporter activity"/>
    <property type="evidence" value="ECO:0007669"/>
    <property type="project" value="TreeGrafter"/>
</dbReference>
<dbReference type="PANTHER" id="PTHR43243:SF1">
    <property type="entry name" value="CATIONIC AMINO ACID TRANSPORTER 1"/>
    <property type="match status" value="1"/>
</dbReference>
<dbReference type="OrthoDB" id="3900342at2759"/>
<feature type="compositionally biased region" description="Gly residues" evidence="6">
    <location>
        <begin position="401"/>
        <end position="412"/>
    </location>
</feature>
<dbReference type="Proteomes" id="UP000653305">
    <property type="component" value="Unassembled WGS sequence"/>
</dbReference>
<keyword evidence="10" id="KW-1185">Reference proteome</keyword>
<comment type="similarity">
    <text evidence="2">Belongs to the amino acid-polyamine-organocation (APC) superfamily. Cationic amino acid transporter (CAT) (TC 2.A.3.3) family.</text>
</comment>
<evidence type="ECO:0000256" key="7">
    <source>
        <dbReference type="SAM" id="Phobius"/>
    </source>
</evidence>
<comment type="caution">
    <text evidence="9">The sequence shown here is derived from an EMBL/GenBank/DDBJ whole genome shotgun (WGS) entry which is preliminary data.</text>
</comment>
<keyword evidence="4 7" id="KW-1133">Transmembrane helix</keyword>
<feature type="transmembrane region" description="Helical" evidence="7">
    <location>
        <begin position="104"/>
        <end position="124"/>
    </location>
</feature>
<evidence type="ECO:0000256" key="2">
    <source>
        <dbReference type="ARBA" id="ARBA00008572"/>
    </source>
</evidence>
<comment type="subcellular location">
    <subcellularLocation>
        <location evidence="1">Membrane</location>
        <topology evidence="1">Multi-pass membrane protein</topology>
    </subcellularLocation>
</comment>
<dbReference type="Pfam" id="PF13906">
    <property type="entry name" value="AA_permease_C"/>
    <property type="match status" value="1"/>
</dbReference>
<feature type="transmembrane region" description="Helical" evidence="7">
    <location>
        <begin position="161"/>
        <end position="182"/>
    </location>
</feature>
<dbReference type="EMBL" id="BMAC01000027">
    <property type="protein sequence ID" value="GFP81192.1"/>
    <property type="molecule type" value="Genomic_DNA"/>
</dbReference>
<evidence type="ECO:0000256" key="3">
    <source>
        <dbReference type="ARBA" id="ARBA00022692"/>
    </source>
</evidence>
<dbReference type="InterPro" id="IPR002293">
    <property type="entry name" value="AA/rel_permease1"/>
</dbReference>
<evidence type="ECO:0000256" key="4">
    <source>
        <dbReference type="ARBA" id="ARBA00022989"/>
    </source>
</evidence>
<name>A0A830B618_9LAMI</name>
<dbReference type="InterPro" id="IPR029485">
    <property type="entry name" value="CAT_C"/>
</dbReference>
<gene>
    <name evidence="9" type="ORF">PHJA_000262500</name>
</gene>
<feature type="transmembrane region" description="Helical" evidence="7">
    <location>
        <begin position="27"/>
        <end position="53"/>
    </location>
</feature>
<evidence type="ECO:0000259" key="8">
    <source>
        <dbReference type="Pfam" id="PF13906"/>
    </source>
</evidence>
<sequence length="412" mass="45475">MQPYKMIGVDAPFSQAFDYVGWDWARFIVSAGSMKGLISVLLVGAVGQARYLTHLARTHMMPPWFAKVDPKTGTPVNATVTMLFATAVIAFFTDLEILSNLLSISTLFIFMLVAVALLVRRYYVSGETTVENRNKLIGFLVLILGSSIATAAYWGVSEKGWVGYCVSLPIWVLSTAGLWYFVPQARQPNLWGVPLVPWLPSASIFIDIFLLGSIDRDSFVRFGIWTVLLLAYYLLFGLHASYDMAKKVELETVEERNLGKVEEGEGSTADGVDGGNTGNAWSIDSEAFVRFGIWTAFYLLFELHTSYDTAKTVQLETVDEIEEVEEGEGSTAGFDSVDAGNTRNARSIDTEFFVRFGIWTAYYMLFGLHASYDTAETVHLETVEEIERVEEGEGSTAGFDGVDGGNTGNAPR</sequence>
<feature type="transmembrane region" description="Helical" evidence="7">
    <location>
        <begin position="189"/>
        <end position="212"/>
    </location>
</feature>
<dbReference type="GO" id="GO:0015189">
    <property type="term" value="F:L-lysine transmembrane transporter activity"/>
    <property type="evidence" value="ECO:0007669"/>
    <property type="project" value="TreeGrafter"/>
</dbReference>